<evidence type="ECO:0000256" key="3">
    <source>
        <dbReference type="ARBA" id="ARBA00022679"/>
    </source>
</evidence>
<keyword evidence="4 8" id="KW-0276">Fatty acid metabolism</keyword>
<evidence type="ECO:0000313" key="11">
    <source>
        <dbReference type="EMBL" id="MCO6046499.1"/>
    </source>
</evidence>
<comment type="catalytic activity">
    <reaction evidence="8">
        <text>malonyl-[ACP] + acetyl-CoA + H(+) = 3-oxobutanoyl-[ACP] + CO2 + CoA</text>
        <dbReference type="Rhea" id="RHEA:12080"/>
        <dbReference type="Rhea" id="RHEA-COMP:9623"/>
        <dbReference type="Rhea" id="RHEA-COMP:9625"/>
        <dbReference type="ChEBI" id="CHEBI:15378"/>
        <dbReference type="ChEBI" id="CHEBI:16526"/>
        <dbReference type="ChEBI" id="CHEBI:57287"/>
        <dbReference type="ChEBI" id="CHEBI:57288"/>
        <dbReference type="ChEBI" id="CHEBI:78449"/>
        <dbReference type="ChEBI" id="CHEBI:78450"/>
        <dbReference type="EC" id="2.3.1.180"/>
    </reaction>
</comment>
<keyword evidence="12" id="KW-1185">Reference proteome</keyword>
<keyword evidence="3 8" id="KW-0808">Transferase</keyword>
<evidence type="ECO:0000259" key="10">
    <source>
        <dbReference type="Pfam" id="PF08545"/>
    </source>
</evidence>
<organism evidence="11 12">
    <name type="scientific">Aeoliella straminimaris</name>
    <dbReference type="NCBI Taxonomy" id="2954799"/>
    <lineage>
        <taxon>Bacteria</taxon>
        <taxon>Pseudomonadati</taxon>
        <taxon>Planctomycetota</taxon>
        <taxon>Planctomycetia</taxon>
        <taxon>Pirellulales</taxon>
        <taxon>Lacipirellulaceae</taxon>
        <taxon>Aeoliella</taxon>
    </lineage>
</organism>
<feature type="active site" evidence="8">
    <location>
        <position position="270"/>
    </location>
</feature>
<dbReference type="InterPro" id="IPR004655">
    <property type="entry name" value="FabH"/>
</dbReference>
<dbReference type="GO" id="GO:0006633">
    <property type="term" value="P:fatty acid biosynthetic process"/>
    <property type="evidence" value="ECO:0007669"/>
    <property type="project" value="UniProtKB-UniRule"/>
</dbReference>
<comment type="subcellular location">
    <subcellularLocation>
        <location evidence="8">Cytoplasm</location>
    </subcellularLocation>
</comment>
<dbReference type="EC" id="2.3.1.180" evidence="8"/>
<evidence type="ECO:0000259" key="9">
    <source>
        <dbReference type="Pfam" id="PF08541"/>
    </source>
</evidence>
<dbReference type="EMBL" id="JAMXLR010000073">
    <property type="protein sequence ID" value="MCO6046499.1"/>
    <property type="molecule type" value="Genomic_DNA"/>
</dbReference>
<proteinExistence type="inferred from homology"/>
<dbReference type="PANTHER" id="PTHR43091">
    <property type="entry name" value="3-OXOACYL-[ACYL-CARRIER-PROTEIN] SYNTHASE"/>
    <property type="match status" value="1"/>
</dbReference>
<comment type="domain">
    <text evidence="8">The last Arg residue of the ACP-binding site is essential for the weak association between ACP/AcpP and FabH.</text>
</comment>
<comment type="function">
    <text evidence="8">Catalyzes the condensation reaction of fatty acid synthesis by the addition to an acyl acceptor of two carbons from malonyl-ACP. Catalyzes the first condensation reaction which initiates fatty acid synthesis and may therefore play a role in governing the total rate of fatty acid production. Possesses both acetoacetyl-ACP synthase and acetyl transacylase activities. Its substrate specificity determines the biosynthesis of branched-chain and/or straight-chain of fatty acids.</text>
</comment>
<dbReference type="GO" id="GO:0005737">
    <property type="term" value="C:cytoplasm"/>
    <property type="evidence" value="ECO:0007669"/>
    <property type="project" value="UniProtKB-SubCell"/>
</dbReference>
<dbReference type="Gene3D" id="3.40.47.10">
    <property type="match status" value="1"/>
</dbReference>
<feature type="domain" description="Beta-ketoacyl-[acyl-carrier-protein] synthase III N-terminal" evidence="10">
    <location>
        <begin position="124"/>
        <end position="201"/>
    </location>
</feature>
<evidence type="ECO:0000256" key="7">
    <source>
        <dbReference type="ARBA" id="ARBA00023268"/>
    </source>
</evidence>
<evidence type="ECO:0000256" key="5">
    <source>
        <dbReference type="ARBA" id="ARBA00023098"/>
    </source>
</evidence>
<evidence type="ECO:0000256" key="2">
    <source>
        <dbReference type="ARBA" id="ARBA00022516"/>
    </source>
</evidence>
<dbReference type="GO" id="GO:0004315">
    <property type="term" value="F:3-oxoacyl-[acyl-carrier-protein] synthase activity"/>
    <property type="evidence" value="ECO:0007669"/>
    <property type="project" value="InterPro"/>
</dbReference>
<feature type="region of interest" description="ACP-binding" evidence="8">
    <location>
        <begin position="271"/>
        <end position="275"/>
    </location>
</feature>
<dbReference type="Pfam" id="PF08545">
    <property type="entry name" value="ACP_syn_III"/>
    <property type="match status" value="1"/>
</dbReference>
<comment type="caution">
    <text evidence="11">The sequence shown here is derived from an EMBL/GenBank/DDBJ whole genome shotgun (WGS) entry which is preliminary data.</text>
</comment>
<sequence length="343" mass="36613">MGETREPGIGLRRPPLRHLTGVQIIGTGSYVPDNVVTNEDLASLGCDSDWIIQRTGIRERRHAPPGMCTSDLATQAAERAIEAAGIDRSEIDLCLLGTFSPDQPIPQTATTVQDNLGLNCPATDLSAACAGFAYSLVFAAQFVSTGCSKYALVIGADTNSRILDPTDVKTFPLFGDGAGAVILTRGSDEQGMLAYTLGADGKGSQLLVREMGGSKEPFVQDTPQGQAPWLVKMEGRPIFKWAVRLLEDSFAQVLDGGGVAKEDVKLWLLHQANQRIIDAAVSTCGIDPGRVPVHLDRYGNTSGGSIPLALDECYRDGQISAGDLLMFCGFGAGLSWGTILWRW</sequence>
<dbReference type="GO" id="GO:0033818">
    <property type="term" value="F:beta-ketoacyl-acyl-carrier-protein synthase III activity"/>
    <property type="evidence" value="ECO:0007669"/>
    <property type="project" value="UniProtKB-UniRule"/>
</dbReference>
<comment type="subunit">
    <text evidence="8">Homodimer.</text>
</comment>
<evidence type="ECO:0000256" key="8">
    <source>
        <dbReference type="HAMAP-Rule" id="MF_01815"/>
    </source>
</evidence>
<gene>
    <name evidence="8" type="primary">fabH</name>
    <name evidence="11" type="ORF">NG895_21580</name>
</gene>
<dbReference type="CDD" id="cd00830">
    <property type="entry name" value="KAS_III"/>
    <property type="match status" value="1"/>
</dbReference>
<evidence type="ECO:0000313" key="12">
    <source>
        <dbReference type="Proteomes" id="UP001155241"/>
    </source>
</evidence>
<dbReference type="InterPro" id="IPR013747">
    <property type="entry name" value="ACP_syn_III_C"/>
</dbReference>
<dbReference type="SUPFAM" id="SSF53901">
    <property type="entry name" value="Thiolase-like"/>
    <property type="match status" value="1"/>
</dbReference>
<dbReference type="NCBIfam" id="TIGR00747">
    <property type="entry name" value="fabH"/>
    <property type="match status" value="1"/>
</dbReference>
<keyword evidence="2 8" id="KW-0444">Lipid biosynthesis</keyword>
<keyword evidence="8" id="KW-0012">Acyltransferase</keyword>
<dbReference type="NCBIfam" id="NF006829">
    <property type="entry name" value="PRK09352.1"/>
    <property type="match status" value="1"/>
</dbReference>
<keyword evidence="8" id="KW-0963">Cytoplasm</keyword>
<comment type="pathway">
    <text evidence="8">Lipid metabolism; fatty acid biosynthesis.</text>
</comment>
<dbReference type="Proteomes" id="UP001155241">
    <property type="component" value="Unassembled WGS sequence"/>
</dbReference>
<evidence type="ECO:0000256" key="1">
    <source>
        <dbReference type="ARBA" id="ARBA00008642"/>
    </source>
</evidence>
<keyword evidence="7 8" id="KW-0511">Multifunctional enzyme</keyword>
<evidence type="ECO:0000256" key="6">
    <source>
        <dbReference type="ARBA" id="ARBA00023160"/>
    </source>
</evidence>
<dbReference type="Pfam" id="PF08541">
    <property type="entry name" value="ACP_syn_III_C"/>
    <property type="match status" value="1"/>
</dbReference>
<dbReference type="HAMAP" id="MF_01815">
    <property type="entry name" value="FabH"/>
    <property type="match status" value="1"/>
</dbReference>
<comment type="similarity">
    <text evidence="1 8">Belongs to the thiolase-like superfamily. FabH family.</text>
</comment>
<feature type="active site" evidence="8">
    <location>
        <position position="129"/>
    </location>
</feature>
<keyword evidence="6 8" id="KW-0275">Fatty acid biosynthesis</keyword>
<protein>
    <recommendedName>
        <fullName evidence="8">Beta-ketoacyl-[acyl-carrier-protein] synthase III</fullName>
        <shortName evidence="8">Beta-ketoacyl-ACP synthase III</shortName>
        <shortName evidence="8">KAS III</shortName>
        <ecNumber evidence="8">2.3.1.180</ecNumber>
    </recommendedName>
    <alternativeName>
        <fullName evidence="8">3-oxoacyl-[acyl-carrier-protein] synthase 3</fullName>
    </alternativeName>
    <alternativeName>
        <fullName evidence="8">3-oxoacyl-[acyl-carrier-protein] synthase III</fullName>
    </alternativeName>
</protein>
<accession>A0A9X2JKG8</accession>
<reference evidence="11" key="1">
    <citation type="submission" date="2022-06" db="EMBL/GenBank/DDBJ databases">
        <title>Aeoliella straminimaris, a novel planctomycete from sediments.</title>
        <authorList>
            <person name="Vitorino I.R."/>
            <person name="Lage O.M."/>
        </authorList>
    </citation>
    <scope>NUCLEOTIDE SEQUENCE</scope>
    <source>
        <strain evidence="11">ICT_H6.2</strain>
    </source>
</reference>
<name>A0A9X2JKG8_9BACT</name>
<dbReference type="InterPro" id="IPR013751">
    <property type="entry name" value="ACP_syn_III_N"/>
</dbReference>
<feature type="domain" description="Beta-ketoacyl-[acyl-carrier-protein] synthase III C-terminal" evidence="9">
    <location>
        <begin position="257"/>
        <end position="343"/>
    </location>
</feature>
<dbReference type="PANTHER" id="PTHR43091:SF1">
    <property type="entry name" value="BETA-KETOACYL-[ACYL-CARRIER-PROTEIN] SYNTHASE III, CHLOROPLASTIC"/>
    <property type="match status" value="1"/>
</dbReference>
<evidence type="ECO:0000256" key="4">
    <source>
        <dbReference type="ARBA" id="ARBA00022832"/>
    </source>
</evidence>
<feature type="active site" evidence="8">
    <location>
        <position position="300"/>
    </location>
</feature>
<dbReference type="RefSeq" id="WP_252854611.1">
    <property type="nucleotide sequence ID" value="NZ_JAMXLR010000073.1"/>
</dbReference>
<keyword evidence="5 8" id="KW-0443">Lipid metabolism</keyword>
<dbReference type="InterPro" id="IPR016039">
    <property type="entry name" value="Thiolase-like"/>
</dbReference>
<dbReference type="AlphaFoldDB" id="A0A9X2JKG8"/>